<evidence type="ECO:0000313" key="2">
    <source>
        <dbReference type="EMBL" id="MBA0087240.1"/>
    </source>
</evidence>
<evidence type="ECO:0008006" key="4">
    <source>
        <dbReference type="Google" id="ProtNLM"/>
    </source>
</evidence>
<gene>
    <name evidence="2" type="ORF">HRJ53_19830</name>
</gene>
<dbReference type="Proteomes" id="UP000567293">
    <property type="component" value="Unassembled WGS sequence"/>
</dbReference>
<comment type="caution">
    <text evidence="2">The sequence shown here is derived from an EMBL/GenBank/DDBJ whole genome shotgun (WGS) entry which is preliminary data.</text>
</comment>
<organism evidence="2 3">
    <name type="scientific">Candidatus Acidiferrum panamense</name>
    <dbReference type="NCBI Taxonomy" id="2741543"/>
    <lineage>
        <taxon>Bacteria</taxon>
        <taxon>Pseudomonadati</taxon>
        <taxon>Acidobacteriota</taxon>
        <taxon>Terriglobia</taxon>
        <taxon>Candidatus Acidiferrales</taxon>
        <taxon>Candidatus Acidiferrum</taxon>
    </lineage>
</organism>
<keyword evidence="3" id="KW-1185">Reference proteome</keyword>
<name>A0A7V8SYC0_9BACT</name>
<feature type="region of interest" description="Disordered" evidence="1">
    <location>
        <begin position="131"/>
        <end position="202"/>
    </location>
</feature>
<sequence length="283" mass="31637">MTHLDLTSLYNSYAGRGKVPYRPDLMLAIVLLELRRGQRQPSQWFQDTHENGALWWLGYGLRPSRSCWYEFRDRPGPSLDRLNMHVLHQAVDAELPQVERGALDGSAVAANASRRRLINAERLQQRLHHLEASRQDDAQGDAPTTVPAWMAKTPRSRTAQPERYRQAQEHLAGLQAANQQDSPSERRAPDKLVSSTGDPEAALGVDKDHVFRPLYPMQTVRDVASPLIVSYDVFAQATDAGTLPSMLERTEPLTGHRLKEVLVDSGYVTGIDLALCAQAEVTL</sequence>
<accession>A0A7V8SYC0</accession>
<evidence type="ECO:0000256" key="1">
    <source>
        <dbReference type="SAM" id="MobiDB-lite"/>
    </source>
</evidence>
<dbReference type="EMBL" id="JACDQQ010001899">
    <property type="protein sequence ID" value="MBA0087240.1"/>
    <property type="molecule type" value="Genomic_DNA"/>
</dbReference>
<dbReference type="PANTHER" id="PTHR33408:SF4">
    <property type="entry name" value="TRANSPOSASE DDE DOMAIN-CONTAINING PROTEIN"/>
    <property type="match status" value="1"/>
</dbReference>
<protein>
    <recommendedName>
        <fullName evidence="4">Transposase</fullName>
    </recommendedName>
</protein>
<proteinExistence type="predicted"/>
<dbReference type="PANTHER" id="PTHR33408">
    <property type="entry name" value="TRANSPOSASE"/>
    <property type="match status" value="1"/>
</dbReference>
<evidence type="ECO:0000313" key="3">
    <source>
        <dbReference type="Proteomes" id="UP000567293"/>
    </source>
</evidence>
<dbReference type="AlphaFoldDB" id="A0A7V8SYC0"/>
<reference evidence="2" key="1">
    <citation type="submission" date="2020-06" db="EMBL/GenBank/DDBJ databases">
        <title>Legume-microbial interactions unlock mineral nutrients during tropical forest succession.</title>
        <authorList>
            <person name="Epihov D.Z."/>
        </authorList>
    </citation>
    <scope>NUCLEOTIDE SEQUENCE [LARGE SCALE GENOMIC DNA]</scope>
    <source>
        <strain evidence="2">Pan2503</strain>
    </source>
</reference>